<dbReference type="InterPro" id="IPR036922">
    <property type="entry name" value="Rieske_2Fe-2S_sf"/>
</dbReference>
<keyword evidence="2" id="KW-0001">2Fe-2S</keyword>
<dbReference type="PATRIC" id="fig|48936.3.peg.3666"/>
<dbReference type="PROSITE" id="PS51296">
    <property type="entry name" value="RIESKE"/>
    <property type="match status" value="1"/>
</dbReference>
<reference evidence="8 9" key="1">
    <citation type="submission" date="2014-10" db="EMBL/GenBank/DDBJ databases">
        <title>Draft genome sequence of Novosphingobium subterraneum DSM 12447.</title>
        <authorList>
            <person name="Gan H.M."/>
            <person name="Gan H.Y."/>
            <person name="Savka M.A."/>
        </authorList>
    </citation>
    <scope>NUCLEOTIDE SEQUENCE [LARGE SCALE GENOMIC DNA]</scope>
    <source>
        <strain evidence="8 9">DSM 12447</strain>
    </source>
</reference>
<dbReference type="GO" id="GO:0051537">
    <property type="term" value="F:2 iron, 2 sulfur cluster binding"/>
    <property type="evidence" value="ECO:0007669"/>
    <property type="project" value="UniProtKB-KW"/>
</dbReference>
<dbReference type="PANTHER" id="PTHR43756:SF5">
    <property type="entry name" value="CHOLINE MONOOXYGENASE, CHLOROPLASTIC"/>
    <property type="match status" value="1"/>
</dbReference>
<evidence type="ECO:0000256" key="2">
    <source>
        <dbReference type="ARBA" id="ARBA00022714"/>
    </source>
</evidence>
<dbReference type="SUPFAM" id="SSF55961">
    <property type="entry name" value="Bet v1-like"/>
    <property type="match status" value="1"/>
</dbReference>
<name>A0A0B9A394_9SPHN</name>
<feature type="domain" description="Rieske" evidence="7">
    <location>
        <begin position="42"/>
        <end position="158"/>
    </location>
</feature>
<evidence type="ECO:0000259" key="7">
    <source>
        <dbReference type="PROSITE" id="PS51296"/>
    </source>
</evidence>
<evidence type="ECO:0000256" key="6">
    <source>
        <dbReference type="ARBA" id="ARBA00023014"/>
    </source>
</evidence>
<dbReference type="AlphaFoldDB" id="A0A0B9A394"/>
<gene>
    <name evidence="8" type="ORF">NJ75_03634</name>
</gene>
<evidence type="ECO:0000313" key="8">
    <source>
        <dbReference type="EMBL" id="KHS43815.1"/>
    </source>
</evidence>
<dbReference type="CDD" id="cd08880">
    <property type="entry name" value="RHO_alpha_C_ahdA1c-like"/>
    <property type="match status" value="1"/>
</dbReference>
<evidence type="ECO:0000313" key="9">
    <source>
        <dbReference type="Proteomes" id="UP000031338"/>
    </source>
</evidence>
<keyword evidence="4" id="KW-0560">Oxidoreductase</keyword>
<evidence type="ECO:0000256" key="4">
    <source>
        <dbReference type="ARBA" id="ARBA00023002"/>
    </source>
</evidence>
<evidence type="ECO:0000256" key="5">
    <source>
        <dbReference type="ARBA" id="ARBA00023004"/>
    </source>
</evidence>
<comment type="caution">
    <text evidence="8">The sequence shown here is derived from an EMBL/GenBank/DDBJ whole genome shotgun (WGS) entry which is preliminary data.</text>
</comment>
<dbReference type="PRINTS" id="PR00090">
    <property type="entry name" value="RNGDIOXGNASE"/>
</dbReference>
<dbReference type="EMBL" id="JRVC01000021">
    <property type="protein sequence ID" value="KHS43815.1"/>
    <property type="molecule type" value="Genomic_DNA"/>
</dbReference>
<dbReference type="Gene3D" id="3.90.380.10">
    <property type="entry name" value="Naphthalene 1,2-dioxygenase Alpha Subunit, Chain A, domain 1"/>
    <property type="match status" value="1"/>
</dbReference>
<sequence>MNAETMPVAAGSEPTAVDYAVYHSQAIFTAEQENIFRGQTWCYLGLEAELANSGDFRSTHVGNTPVVVTRAADGSIHAWVNRCAHKGATVCRSLRGNQADGAFVCVYHQWAYDATGALVGVPFRRGLKGVGGYSTEFNMAEHSLERLRVETFGGLVFGTFNPSIAPLEDFLGPVMRKYIQRVFQRPVKVLGYARQLMAGNWKLYSENSRDSYHGGLLHLFYPTFGIYRQSQESAGLVSDEGYHTVFTVSKPKGDVDYGSFGDEANREMQGEAKLQDERLLAFRPEIADDVGLHIQSIFPSVVVQQIQNTLATRQIVPHGTDKTELVWTYFGYADDDEETTRHRLRNLNLVGPSGLISMEDGEAVELCQQGTIGAEGKRSFVEMGGDDVRPSYAPMGMDENSVRGFWKGYLGLMGNALADLAVEGRA</sequence>
<dbReference type="InterPro" id="IPR017941">
    <property type="entry name" value="Rieske_2Fe-2S"/>
</dbReference>
<dbReference type="SUPFAM" id="SSF50022">
    <property type="entry name" value="ISP domain"/>
    <property type="match status" value="1"/>
</dbReference>
<dbReference type="RefSeq" id="WP_039336966.1">
    <property type="nucleotide sequence ID" value="NZ_JBNNWK010000013.1"/>
</dbReference>
<accession>A0A0B9A394</accession>
<dbReference type="GO" id="GO:0005506">
    <property type="term" value="F:iron ion binding"/>
    <property type="evidence" value="ECO:0007669"/>
    <property type="project" value="InterPro"/>
</dbReference>
<dbReference type="Pfam" id="PF00848">
    <property type="entry name" value="Ring_hydroxyl_A"/>
    <property type="match status" value="1"/>
</dbReference>
<dbReference type="Pfam" id="PF00355">
    <property type="entry name" value="Rieske"/>
    <property type="match status" value="1"/>
</dbReference>
<dbReference type="PANTHER" id="PTHR43756">
    <property type="entry name" value="CHOLINE MONOOXYGENASE, CHLOROPLASTIC"/>
    <property type="match status" value="1"/>
</dbReference>
<keyword evidence="3" id="KW-0479">Metal-binding</keyword>
<comment type="cofactor">
    <cofactor evidence="1">
        <name>Fe cation</name>
        <dbReference type="ChEBI" id="CHEBI:24875"/>
    </cofactor>
</comment>
<dbReference type="InterPro" id="IPR043264">
    <property type="entry name" value="AhdA1c-like_alpha_C"/>
</dbReference>
<dbReference type="Proteomes" id="UP000031338">
    <property type="component" value="Unassembled WGS sequence"/>
</dbReference>
<protein>
    <submittedName>
        <fullName evidence="8">Rieske (2Fe-2S) domain-containing protein</fullName>
    </submittedName>
</protein>
<dbReference type="Gene3D" id="2.102.10.10">
    <property type="entry name" value="Rieske [2Fe-2S] iron-sulphur domain"/>
    <property type="match status" value="1"/>
</dbReference>
<organism evidence="8 9">
    <name type="scientific">Novosphingobium subterraneum</name>
    <dbReference type="NCBI Taxonomy" id="48936"/>
    <lineage>
        <taxon>Bacteria</taxon>
        <taxon>Pseudomonadati</taxon>
        <taxon>Pseudomonadota</taxon>
        <taxon>Alphaproteobacteria</taxon>
        <taxon>Sphingomonadales</taxon>
        <taxon>Sphingomonadaceae</taxon>
        <taxon>Novosphingobium</taxon>
    </lineage>
</organism>
<evidence type="ECO:0000256" key="3">
    <source>
        <dbReference type="ARBA" id="ARBA00022723"/>
    </source>
</evidence>
<proteinExistence type="predicted"/>
<evidence type="ECO:0000256" key="1">
    <source>
        <dbReference type="ARBA" id="ARBA00001962"/>
    </source>
</evidence>
<keyword evidence="9" id="KW-1185">Reference proteome</keyword>
<keyword evidence="5" id="KW-0408">Iron</keyword>
<dbReference type="GO" id="GO:0016491">
    <property type="term" value="F:oxidoreductase activity"/>
    <property type="evidence" value="ECO:0007669"/>
    <property type="project" value="UniProtKB-KW"/>
</dbReference>
<dbReference type="InterPro" id="IPR015879">
    <property type="entry name" value="Ring_hydroxy_dOase_asu_C_dom"/>
</dbReference>
<keyword evidence="6" id="KW-0411">Iron-sulfur</keyword>
<dbReference type="InterPro" id="IPR001663">
    <property type="entry name" value="Rng_hydr_dOase-A"/>
</dbReference>
<dbReference type="STRING" id="48936.NJ75_03634"/>